<dbReference type="PANTHER" id="PTHR34064">
    <property type="entry name" value="OS04G0672300 PROTEIN"/>
    <property type="match status" value="1"/>
</dbReference>
<feature type="compositionally biased region" description="Basic and acidic residues" evidence="1">
    <location>
        <begin position="76"/>
        <end position="92"/>
    </location>
</feature>
<organism evidence="4 5">
    <name type="scientific">Musa acuminata subsp. malaccensis</name>
    <name type="common">Wild banana</name>
    <name type="synonym">Musa malaccensis</name>
    <dbReference type="NCBI Taxonomy" id="214687"/>
    <lineage>
        <taxon>Eukaryota</taxon>
        <taxon>Viridiplantae</taxon>
        <taxon>Streptophyta</taxon>
        <taxon>Embryophyta</taxon>
        <taxon>Tracheophyta</taxon>
        <taxon>Spermatophyta</taxon>
        <taxon>Magnoliopsida</taxon>
        <taxon>Liliopsida</taxon>
        <taxon>Zingiberales</taxon>
        <taxon>Musaceae</taxon>
        <taxon>Musa</taxon>
    </lineage>
</organism>
<evidence type="ECO:0000313" key="3">
    <source>
        <dbReference type="EMBL" id="CAG1847247.1"/>
    </source>
</evidence>
<feature type="compositionally biased region" description="Polar residues" evidence="1">
    <location>
        <begin position="1"/>
        <end position="14"/>
    </location>
</feature>
<evidence type="ECO:0000313" key="5">
    <source>
        <dbReference type="Proteomes" id="UP000012960"/>
    </source>
</evidence>
<dbReference type="EnsemblPlants" id="Ma06_t23690.1">
    <property type="protein sequence ID" value="Ma06_p23690.1"/>
    <property type="gene ID" value="Ma06_g23690"/>
</dbReference>
<sequence length="175" mass="19235">MATETTHSSSSELASTREMKPSASETETSDSFVAVDIDELSQQLMANIKDRSSSTPRVVSVMKKNLSRKGSQGSGAKREKNKTEQRDHHQGTGDKSPLSMRVETDGEAASLYHVSGPTAEAGRWRRVGPRRPPLPWLDPNRVVIVFATLSSMGTLILLYFTLFMGKVTSANEHAW</sequence>
<protein>
    <submittedName>
        <fullName evidence="3">(wild Malaysian banana) hypothetical protein</fullName>
    </submittedName>
</protein>
<evidence type="ECO:0000256" key="2">
    <source>
        <dbReference type="SAM" id="Phobius"/>
    </source>
</evidence>
<dbReference type="FunCoup" id="A0A804JJM0">
    <property type="interactions" value="244"/>
</dbReference>
<name>A0A804JJM0_MUSAM</name>
<feature type="region of interest" description="Disordered" evidence="1">
    <location>
        <begin position="46"/>
        <end position="100"/>
    </location>
</feature>
<dbReference type="PANTHER" id="PTHR34064:SF3">
    <property type="entry name" value="OS04G0672300 PROTEIN"/>
    <property type="match status" value="1"/>
</dbReference>
<feature type="transmembrane region" description="Helical" evidence="2">
    <location>
        <begin position="142"/>
        <end position="162"/>
    </location>
</feature>
<feature type="region of interest" description="Disordered" evidence="1">
    <location>
        <begin position="1"/>
        <end position="34"/>
    </location>
</feature>
<keyword evidence="2" id="KW-0472">Membrane</keyword>
<keyword evidence="5" id="KW-1185">Reference proteome</keyword>
<evidence type="ECO:0000313" key="4">
    <source>
        <dbReference type="EnsemblPlants" id="Ma06_p23690.1"/>
    </source>
</evidence>
<reference evidence="4" key="2">
    <citation type="submission" date="2021-05" db="UniProtKB">
        <authorList>
            <consortium name="EnsemblPlants"/>
        </authorList>
    </citation>
    <scope>IDENTIFICATION</scope>
    <source>
        <strain evidence="4">subsp. malaccensis</strain>
    </source>
</reference>
<dbReference type="InParanoid" id="A0A804JJM0"/>
<keyword evidence="2" id="KW-1133">Transmembrane helix</keyword>
<proteinExistence type="predicted"/>
<gene>
    <name evidence="3" type="ORF">GSMUA_170420.1</name>
</gene>
<dbReference type="Gramene" id="Ma06_t23690.1">
    <property type="protein sequence ID" value="Ma06_p23690.1"/>
    <property type="gene ID" value="Ma06_g23690"/>
</dbReference>
<reference evidence="3" key="1">
    <citation type="submission" date="2021-03" db="EMBL/GenBank/DDBJ databases">
        <authorList>
            <consortium name="Genoscope - CEA"/>
            <person name="William W."/>
        </authorList>
    </citation>
    <scope>NUCLEOTIDE SEQUENCE</scope>
    <source>
        <strain evidence="3">Doubled-haploid Pahang</strain>
    </source>
</reference>
<accession>A0A804JJM0</accession>
<dbReference type="EMBL" id="HG996471">
    <property type="protein sequence ID" value="CAG1847247.1"/>
    <property type="molecule type" value="Genomic_DNA"/>
</dbReference>
<dbReference type="Proteomes" id="UP000012960">
    <property type="component" value="Unplaced"/>
</dbReference>
<keyword evidence="2" id="KW-0812">Transmembrane</keyword>
<dbReference type="OrthoDB" id="683938at2759"/>
<evidence type="ECO:0000256" key="1">
    <source>
        <dbReference type="SAM" id="MobiDB-lite"/>
    </source>
</evidence>
<dbReference type="AlphaFoldDB" id="A0A804JJM0"/>